<dbReference type="AlphaFoldDB" id="A0AA89BVJ3"/>
<dbReference type="InterPro" id="IPR007214">
    <property type="entry name" value="YbaK/aa-tRNA-synth-assoc-dom"/>
</dbReference>
<evidence type="ECO:0000256" key="1">
    <source>
        <dbReference type="ARBA" id="ARBA00010201"/>
    </source>
</evidence>
<feature type="domain" description="YbaK/aminoacyl-tRNA synthetase-associated" evidence="3">
    <location>
        <begin position="72"/>
        <end position="149"/>
    </location>
</feature>
<dbReference type="EMBL" id="VSWD01000008">
    <property type="protein sequence ID" value="KAK3096046.1"/>
    <property type="molecule type" value="Genomic_DNA"/>
</dbReference>
<proteinExistence type="inferred from homology"/>
<dbReference type="InterPro" id="IPR036754">
    <property type="entry name" value="YbaK/aa-tRNA-synt-asso_dom_sf"/>
</dbReference>
<comment type="similarity">
    <text evidence="1">Belongs to the PRORSD1 family.</text>
</comment>
<sequence length="152" mass="17648">MDTNVLKAYARALQCLQPGHSLFTAYHQLLWCPGPGSRYRPHHLLGLFGILRHLDITTETVTYHEKGRRNDVIETVYCKNLFLKDRKGTFYIIVCHEDTKVNLKFLKTKLNAHRNFSFATQDDLFKVLNLDGFVTPFCLMFPSTEHVKIVCM</sequence>
<comment type="caution">
    <text evidence="4">The sequence shown here is derived from an EMBL/GenBank/DDBJ whole genome shotgun (WGS) entry which is preliminary data.</text>
</comment>
<dbReference type="Pfam" id="PF04073">
    <property type="entry name" value="tRNA_edit"/>
    <property type="match status" value="1"/>
</dbReference>
<dbReference type="InterPro" id="IPR040285">
    <property type="entry name" value="ProX/PRXD1"/>
</dbReference>
<dbReference type="PANTHER" id="PTHR31423:SF3">
    <property type="entry name" value="PROLYL-TRNA SYNTHETASE ASSOCIATED DOMAIN-CONTAINING PROTEIN 1-RELATED"/>
    <property type="match status" value="1"/>
</dbReference>
<protein>
    <recommendedName>
        <fullName evidence="2">PrdX deacylase domain-containing protein 1</fullName>
    </recommendedName>
</protein>
<evidence type="ECO:0000313" key="4">
    <source>
        <dbReference type="EMBL" id="KAK3096046.1"/>
    </source>
</evidence>
<dbReference type="Proteomes" id="UP001186944">
    <property type="component" value="Unassembled WGS sequence"/>
</dbReference>
<keyword evidence="5" id="KW-1185">Reference proteome</keyword>
<dbReference type="GO" id="GO:0002161">
    <property type="term" value="F:aminoacyl-tRNA deacylase activity"/>
    <property type="evidence" value="ECO:0007669"/>
    <property type="project" value="InterPro"/>
</dbReference>
<accession>A0AA89BVJ3</accession>
<dbReference type="SUPFAM" id="SSF55826">
    <property type="entry name" value="YbaK/ProRS associated domain"/>
    <property type="match status" value="1"/>
</dbReference>
<dbReference type="PANTHER" id="PTHR31423">
    <property type="entry name" value="YBAK DOMAIN-CONTAINING PROTEIN"/>
    <property type="match status" value="1"/>
</dbReference>
<organism evidence="4 5">
    <name type="scientific">Pinctada imbricata</name>
    <name type="common">Atlantic pearl-oyster</name>
    <name type="synonym">Pinctada martensii</name>
    <dbReference type="NCBI Taxonomy" id="66713"/>
    <lineage>
        <taxon>Eukaryota</taxon>
        <taxon>Metazoa</taxon>
        <taxon>Spiralia</taxon>
        <taxon>Lophotrochozoa</taxon>
        <taxon>Mollusca</taxon>
        <taxon>Bivalvia</taxon>
        <taxon>Autobranchia</taxon>
        <taxon>Pteriomorphia</taxon>
        <taxon>Pterioida</taxon>
        <taxon>Pterioidea</taxon>
        <taxon>Pteriidae</taxon>
        <taxon>Pinctada</taxon>
    </lineage>
</organism>
<evidence type="ECO:0000259" key="3">
    <source>
        <dbReference type="Pfam" id="PF04073"/>
    </source>
</evidence>
<evidence type="ECO:0000313" key="5">
    <source>
        <dbReference type="Proteomes" id="UP001186944"/>
    </source>
</evidence>
<dbReference type="Gene3D" id="3.90.960.10">
    <property type="entry name" value="YbaK/aminoacyl-tRNA synthetase-associated domain"/>
    <property type="match status" value="1"/>
</dbReference>
<name>A0AA89BVJ3_PINIB</name>
<reference evidence="4" key="1">
    <citation type="submission" date="2019-08" db="EMBL/GenBank/DDBJ databases">
        <title>The improved chromosome-level genome for the pearl oyster Pinctada fucata martensii using PacBio sequencing and Hi-C.</title>
        <authorList>
            <person name="Zheng Z."/>
        </authorList>
    </citation>
    <scope>NUCLEOTIDE SEQUENCE</scope>
    <source>
        <strain evidence="4">ZZ-2019</strain>
        <tissue evidence="4">Adductor muscle</tissue>
    </source>
</reference>
<gene>
    <name evidence="4" type="ORF">FSP39_022473</name>
</gene>
<evidence type="ECO:0000256" key="2">
    <source>
        <dbReference type="ARBA" id="ARBA00031612"/>
    </source>
</evidence>